<dbReference type="VEuPathDB" id="FungiDB:BD410DRAFT_596760"/>
<gene>
    <name evidence="3" type="ORF">BD410DRAFT_596760</name>
</gene>
<protein>
    <submittedName>
        <fullName evidence="3">Uncharacterized protein</fullName>
    </submittedName>
</protein>
<name>A0A4Y7QEL2_9AGAM</name>
<organism evidence="3 4">
    <name type="scientific">Rickenella mellea</name>
    <dbReference type="NCBI Taxonomy" id="50990"/>
    <lineage>
        <taxon>Eukaryota</taxon>
        <taxon>Fungi</taxon>
        <taxon>Dikarya</taxon>
        <taxon>Basidiomycota</taxon>
        <taxon>Agaricomycotina</taxon>
        <taxon>Agaricomycetes</taxon>
        <taxon>Hymenochaetales</taxon>
        <taxon>Rickenellaceae</taxon>
        <taxon>Rickenella</taxon>
    </lineage>
</organism>
<evidence type="ECO:0000256" key="2">
    <source>
        <dbReference type="SAM" id="Phobius"/>
    </source>
</evidence>
<dbReference type="Proteomes" id="UP000294933">
    <property type="component" value="Unassembled WGS sequence"/>
</dbReference>
<feature type="transmembrane region" description="Helical" evidence="2">
    <location>
        <begin position="106"/>
        <end position="127"/>
    </location>
</feature>
<keyword evidence="4" id="KW-1185">Reference proteome</keyword>
<evidence type="ECO:0000313" key="4">
    <source>
        <dbReference type="Proteomes" id="UP000294933"/>
    </source>
</evidence>
<dbReference type="EMBL" id="ML170163">
    <property type="protein sequence ID" value="TDL25532.1"/>
    <property type="molecule type" value="Genomic_DNA"/>
</dbReference>
<proteinExistence type="predicted"/>
<accession>A0A4Y7QEL2</accession>
<keyword evidence="2" id="KW-0472">Membrane</keyword>
<evidence type="ECO:0000256" key="1">
    <source>
        <dbReference type="SAM" id="MobiDB-lite"/>
    </source>
</evidence>
<keyword evidence="2" id="KW-0812">Transmembrane</keyword>
<reference evidence="3 4" key="1">
    <citation type="submission" date="2018-06" db="EMBL/GenBank/DDBJ databases">
        <title>A transcriptomic atlas of mushroom development highlights an independent origin of complex multicellularity.</title>
        <authorList>
            <consortium name="DOE Joint Genome Institute"/>
            <person name="Krizsan K."/>
            <person name="Almasi E."/>
            <person name="Merenyi Z."/>
            <person name="Sahu N."/>
            <person name="Viragh M."/>
            <person name="Koszo T."/>
            <person name="Mondo S."/>
            <person name="Kiss B."/>
            <person name="Balint B."/>
            <person name="Kues U."/>
            <person name="Barry K."/>
            <person name="Hegedus J.C."/>
            <person name="Henrissat B."/>
            <person name="Johnson J."/>
            <person name="Lipzen A."/>
            <person name="Ohm R."/>
            <person name="Nagy I."/>
            <person name="Pangilinan J."/>
            <person name="Yan J."/>
            <person name="Xiong Y."/>
            <person name="Grigoriev I.V."/>
            <person name="Hibbett D.S."/>
            <person name="Nagy L.G."/>
        </authorList>
    </citation>
    <scope>NUCLEOTIDE SEQUENCE [LARGE SCALE GENOMIC DNA]</scope>
    <source>
        <strain evidence="3 4">SZMC22713</strain>
    </source>
</reference>
<evidence type="ECO:0000313" key="3">
    <source>
        <dbReference type="EMBL" id="TDL25532.1"/>
    </source>
</evidence>
<feature type="transmembrane region" description="Helical" evidence="2">
    <location>
        <begin position="76"/>
        <end position="94"/>
    </location>
</feature>
<feature type="region of interest" description="Disordered" evidence="1">
    <location>
        <begin position="1"/>
        <end position="48"/>
    </location>
</feature>
<dbReference type="AlphaFoldDB" id="A0A4Y7QEL2"/>
<feature type="transmembrane region" description="Helical" evidence="2">
    <location>
        <begin position="53"/>
        <end position="70"/>
    </location>
</feature>
<keyword evidence="2" id="KW-1133">Transmembrane helix</keyword>
<sequence>MDSTATSRDSDLPTPNPTTTPPNLPQLEPSPTNSATRHSETSGGETSGSWEHITVLSTITCTFIGVYYFVFTRHHLAWLPVIAVAHFLAAPATLKRYPFAQVSTTLHLVFLLACIAFTGFLCVPAVYLQNHLEGIVSGFAAVLAFITAEVLFHSFLTILLCDTGVYGRFRVDHGILGSRAACRFLYSVFVRSRFLDRVEGASSIALRNATQASTPPPYTEKSDNLSNRLLALIPVKVGVAPSDAHVELAFPPV</sequence>
<feature type="compositionally biased region" description="Pro residues" evidence="1">
    <location>
        <begin position="14"/>
        <end position="24"/>
    </location>
</feature>
<feature type="transmembrane region" description="Helical" evidence="2">
    <location>
        <begin position="139"/>
        <end position="161"/>
    </location>
</feature>